<organism evidence="1 2">
    <name type="scientific">Stigmatella ashevillensis</name>
    <dbReference type="NCBI Taxonomy" id="2995309"/>
    <lineage>
        <taxon>Bacteria</taxon>
        <taxon>Pseudomonadati</taxon>
        <taxon>Myxococcota</taxon>
        <taxon>Myxococcia</taxon>
        <taxon>Myxococcales</taxon>
        <taxon>Cystobacterineae</taxon>
        <taxon>Archangiaceae</taxon>
        <taxon>Stigmatella</taxon>
    </lineage>
</organism>
<evidence type="ECO:0000313" key="1">
    <source>
        <dbReference type="EMBL" id="MDC0707052.1"/>
    </source>
</evidence>
<gene>
    <name evidence="1" type="ORF">POL68_01075</name>
</gene>
<dbReference type="Proteomes" id="UP001221838">
    <property type="component" value="Unassembled WGS sequence"/>
</dbReference>
<comment type="caution">
    <text evidence="1">The sequence shown here is derived from an EMBL/GenBank/DDBJ whole genome shotgun (WGS) entry which is preliminary data.</text>
</comment>
<proteinExistence type="predicted"/>
<accession>A0ABT5D050</accession>
<protein>
    <submittedName>
        <fullName evidence="1">Uncharacterized protein</fullName>
    </submittedName>
</protein>
<dbReference type="EMBL" id="JAQNDM010000001">
    <property type="protein sequence ID" value="MDC0707052.1"/>
    <property type="molecule type" value="Genomic_DNA"/>
</dbReference>
<sequence>MGWVESLIFRDWPRPGHPSQHVVDLLKPRVCGLPLGAAAAQVRETLGAPASWREKRRGCWAYPSWGLRVDVPADRELDSFSIALSHSHQGLTASRLPWQPFSGQLLLPGRSVPASRVTPLDFETALSTPATREEVFGDTVLTWNRGGWLLEVSFAPGGAPLYAHVQRAAG</sequence>
<dbReference type="RefSeq" id="WP_272134283.1">
    <property type="nucleotide sequence ID" value="NZ_JAQNDM010000001.1"/>
</dbReference>
<reference evidence="1 2" key="1">
    <citation type="submission" date="2022-11" db="EMBL/GenBank/DDBJ databases">
        <title>Minimal conservation of predation-associated metabolite biosynthetic gene clusters underscores biosynthetic potential of Myxococcota including descriptions for ten novel species: Archangium lansinium sp. nov., Myxococcus landrumus sp. nov., Nannocystis bai.</title>
        <authorList>
            <person name="Ahearne A."/>
            <person name="Stevens C."/>
            <person name="Dowd S."/>
        </authorList>
    </citation>
    <scope>NUCLEOTIDE SEQUENCE [LARGE SCALE GENOMIC DNA]</scope>
    <source>
        <strain evidence="1 2">NCWAL01</strain>
    </source>
</reference>
<evidence type="ECO:0000313" key="2">
    <source>
        <dbReference type="Proteomes" id="UP001221838"/>
    </source>
</evidence>
<name>A0ABT5D050_9BACT</name>
<keyword evidence="2" id="KW-1185">Reference proteome</keyword>